<feature type="transmembrane region" description="Helical" evidence="1">
    <location>
        <begin position="12"/>
        <end position="31"/>
    </location>
</feature>
<name>A0A7C2TK73_9BACT</name>
<evidence type="ECO:0000256" key="1">
    <source>
        <dbReference type="SAM" id="Phobius"/>
    </source>
</evidence>
<keyword evidence="1" id="KW-1133">Transmembrane helix</keyword>
<feature type="non-terminal residue" evidence="2">
    <location>
        <position position="80"/>
    </location>
</feature>
<reference evidence="2" key="1">
    <citation type="journal article" date="2020" name="mSystems">
        <title>Genome- and Community-Level Interaction Insights into Carbon Utilization and Element Cycling Functions of Hydrothermarchaeota in Hydrothermal Sediment.</title>
        <authorList>
            <person name="Zhou Z."/>
            <person name="Liu Y."/>
            <person name="Xu W."/>
            <person name="Pan J."/>
            <person name="Luo Z.H."/>
            <person name="Li M."/>
        </authorList>
    </citation>
    <scope>NUCLEOTIDE SEQUENCE [LARGE SCALE GENOMIC DNA]</scope>
    <source>
        <strain evidence="2">SpSt-1224</strain>
    </source>
</reference>
<protein>
    <submittedName>
        <fullName evidence="2">Uncharacterized protein</fullName>
    </submittedName>
</protein>
<comment type="caution">
    <text evidence="2">The sequence shown here is derived from an EMBL/GenBank/DDBJ whole genome shotgun (WGS) entry which is preliminary data.</text>
</comment>
<dbReference type="Gene3D" id="1.10.1130.20">
    <property type="match status" value="1"/>
</dbReference>
<evidence type="ECO:0000313" key="2">
    <source>
        <dbReference type="EMBL" id="HET97561.1"/>
    </source>
</evidence>
<proteinExistence type="predicted"/>
<sequence length="80" mass="9271">MEARRNKGKIWLFNVVFVIVCLGIFLLLWNAPPETTPQLPHDDNHQPFFAMGKKEAEKFCENCHQPDGIRPLPETHPPTY</sequence>
<gene>
    <name evidence="2" type="ORF">ENN98_02445</name>
</gene>
<dbReference type="AlphaFoldDB" id="A0A7C2TK73"/>
<dbReference type="Proteomes" id="UP000885986">
    <property type="component" value="Unassembled WGS sequence"/>
</dbReference>
<keyword evidence="1" id="KW-0472">Membrane</keyword>
<organism evidence="2">
    <name type="scientific">Desulfurivibrio alkaliphilus</name>
    <dbReference type="NCBI Taxonomy" id="427923"/>
    <lineage>
        <taxon>Bacteria</taxon>
        <taxon>Pseudomonadati</taxon>
        <taxon>Thermodesulfobacteriota</taxon>
        <taxon>Desulfobulbia</taxon>
        <taxon>Desulfobulbales</taxon>
        <taxon>Desulfobulbaceae</taxon>
        <taxon>Desulfurivibrio</taxon>
    </lineage>
</organism>
<dbReference type="EMBL" id="DSDS01000055">
    <property type="protein sequence ID" value="HET97561.1"/>
    <property type="molecule type" value="Genomic_DNA"/>
</dbReference>
<accession>A0A7C2TK73</accession>
<keyword evidence="1" id="KW-0812">Transmembrane</keyword>